<reference evidence="1" key="1">
    <citation type="submission" date="2024-02" db="EMBL/GenBank/DDBJ databases">
        <title>Metagenome Assembled Genome of Zalaria obscura JY119.</title>
        <authorList>
            <person name="Vighnesh L."/>
            <person name="Jagadeeshwari U."/>
            <person name="Venkata Ramana C."/>
            <person name="Sasikala C."/>
        </authorList>
    </citation>
    <scope>NUCLEOTIDE SEQUENCE</scope>
    <source>
        <strain evidence="1">JY119</strain>
    </source>
</reference>
<comment type="caution">
    <text evidence="1">The sequence shown here is derived from an EMBL/GenBank/DDBJ whole genome shotgun (WGS) entry which is preliminary data.</text>
</comment>
<protein>
    <submittedName>
        <fullName evidence="1">DNA-directed DNA polymerase eta rad30</fullName>
        <ecNumber evidence="1">2.7.7.7</ecNumber>
    </submittedName>
</protein>
<keyword evidence="1" id="KW-0548">Nucleotidyltransferase</keyword>
<gene>
    <name evidence="1" type="primary">RAD30</name>
    <name evidence="1" type="ORF">M8818_000669</name>
</gene>
<keyword evidence="1" id="KW-0808">Transferase</keyword>
<dbReference type="Proteomes" id="UP001320706">
    <property type="component" value="Unassembled WGS sequence"/>
</dbReference>
<proteinExistence type="predicted"/>
<sequence>MSSPPPFIASSPITPSTTRRRKSAFTYKHLSQLSLSSTTCPLHIIAHIDLDAFYAQCEMVRLGVPTDQPLAVQQWQGLIAINYPARAFGLSRHVTVTEAQKLCPSLITQHVATWKEGDEKWAYHEDAFKNIHTHKVSLDPYRLESRKILATIKEFLPAPPVQRVEKASIDEVFLDLSAQVHGILLERYPELNGPAPYDDPTEPLPRPPTTALDWATDALVDLDDAETEDDDPDWDDIVMQIASEIVRDVRAKIYEKLKYTCSAGISRNKMLAKLGSGHKKPNQQTVIRNRAVQQFLSGFKFTKIRNLGGKLGDEVVAAFNTDTVKELLEVPVDQLKRQLGDDTGSWLYSIIRGEDHSEVNSRTQIKSMLSAKSFRPSINTFEQAVRWLRIFVADIYSRLVEEGVLENKRRPKTINLHHRQGAQTRSKQAPIPMGKAISEELLFDAAKNLLAQVVVDGRAWPCANLSLSVGGFEDGITGNKGIGGFLVRGEEAKAMNSTVNRETGGDNMVDTPPPGKRRKVEEGGITRFFGMRQESTGATDREEEGMESPYQTDAQEGVEQDAFEPPPSAQRGDMGKQKAVSEEEEEEEEEEKNEEDEHERYRDAAPTHALQQASIEQYFCARCNKSLPEYERSEHDDWHFAKDLLEEERQASTPVPPRPPSKPPAQHKGKGRGRPAGGTLGRAEKGQRKLAFG</sequence>
<accession>A0ACC3SNY8</accession>
<organism evidence="1 2">
    <name type="scientific">Zalaria obscura</name>
    <dbReference type="NCBI Taxonomy" id="2024903"/>
    <lineage>
        <taxon>Eukaryota</taxon>
        <taxon>Fungi</taxon>
        <taxon>Dikarya</taxon>
        <taxon>Ascomycota</taxon>
        <taxon>Pezizomycotina</taxon>
        <taxon>Dothideomycetes</taxon>
        <taxon>Dothideomycetidae</taxon>
        <taxon>Dothideales</taxon>
        <taxon>Zalariaceae</taxon>
        <taxon>Zalaria</taxon>
    </lineage>
</organism>
<name>A0ACC3SNY8_9PEZI</name>
<dbReference type="EC" id="2.7.7.7" evidence="1"/>
<evidence type="ECO:0000313" key="2">
    <source>
        <dbReference type="Proteomes" id="UP001320706"/>
    </source>
</evidence>
<dbReference type="EMBL" id="JAMKPW020000003">
    <property type="protein sequence ID" value="KAK8219695.1"/>
    <property type="molecule type" value="Genomic_DNA"/>
</dbReference>
<keyword evidence="2" id="KW-1185">Reference proteome</keyword>
<keyword evidence="1" id="KW-0239">DNA-directed DNA polymerase</keyword>
<evidence type="ECO:0000313" key="1">
    <source>
        <dbReference type="EMBL" id="KAK8219695.1"/>
    </source>
</evidence>